<dbReference type="SUPFAM" id="SSF101327">
    <property type="entry name" value="YgfB-like"/>
    <property type="match status" value="1"/>
</dbReference>
<dbReference type="Proteomes" id="UP000279284">
    <property type="component" value="Chromosome"/>
</dbReference>
<dbReference type="OrthoDB" id="570299at2"/>
<evidence type="ECO:0000313" key="1">
    <source>
        <dbReference type="EMBL" id="VEF02055.1"/>
    </source>
</evidence>
<evidence type="ECO:0000313" key="2">
    <source>
        <dbReference type="Proteomes" id="UP000279284"/>
    </source>
</evidence>
<organism evidence="1 2">
    <name type="scientific">Neisseria canis</name>
    <dbReference type="NCBI Taxonomy" id="493"/>
    <lineage>
        <taxon>Bacteria</taxon>
        <taxon>Pseudomonadati</taxon>
        <taxon>Pseudomonadota</taxon>
        <taxon>Betaproteobacteria</taxon>
        <taxon>Neisseriales</taxon>
        <taxon>Neisseriaceae</taxon>
        <taxon>Neisseria</taxon>
    </lineage>
</organism>
<reference evidence="1 2" key="1">
    <citation type="submission" date="2018-12" db="EMBL/GenBank/DDBJ databases">
        <authorList>
            <consortium name="Pathogen Informatics"/>
        </authorList>
    </citation>
    <scope>NUCLEOTIDE SEQUENCE [LARGE SCALE GENOMIC DNA]</scope>
    <source>
        <strain evidence="1 2">NCTC10296</strain>
    </source>
</reference>
<gene>
    <name evidence="1" type="ORF">NCTC10296_01595</name>
</gene>
<dbReference type="STRING" id="493.BWD07_03330"/>
<dbReference type="NCBIfam" id="TIGR02292">
    <property type="entry name" value="ygfB_yecA"/>
    <property type="match status" value="1"/>
</dbReference>
<dbReference type="InterPro" id="IPR011978">
    <property type="entry name" value="YgfB-like"/>
</dbReference>
<dbReference type="KEGG" id="nci:NCTC10296_01595"/>
<sequence>MLPFDSAARSQLAALLDPKAASGNTMRLDEVQAFMLAMLSGPDKTEPHVWLPEVLGGEDVFDRNETEEIQMLVLRLAFDLKKKLEAGRLPDLLLYDDENGQSDFYTWCNAYLYALDVVKTDWFETAGDDDFEDLFYPVMALGGMYDEYRNDNALLTFTEAETAKMEQDLPYALMEIYNYWHKKA</sequence>
<dbReference type="InterPro" id="IPR036255">
    <property type="entry name" value="YgfB-like_sf"/>
</dbReference>
<keyword evidence="2" id="KW-1185">Reference proteome</keyword>
<proteinExistence type="predicted"/>
<dbReference type="AlphaFoldDB" id="A0A1X3CZB0"/>
<dbReference type="Gene3D" id="1.20.120.740">
    <property type="entry name" value="YgfB uncharacterised protein family UPF0149, PF03695"/>
    <property type="match status" value="1"/>
</dbReference>
<dbReference type="Pfam" id="PF03695">
    <property type="entry name" value="UPF0149"/>
    <property type="match status" value="1"/>
</dbReference>
<dbReference type="EMBL" id="LR134313">
    <property type="protein sequence ID" value="VEF02055.1"/>
    <property type="molecule type" value="Genomic_DNA"/>
</dbReference>
<dbReference type="RefSeq" id="WP_085415947.1">
    <property type="nucleotide sequence ID" value="NZ_CAUJPY010000003.1"/>
</dbReference>
<accession>A0A1X3CZB0</accession>
<name>A0A1X3CZB0_9NEIS</name>
<protein>
    <submittedName>
        <fullName evidence="1">YecA family protein</fullName>
    </submittedName>
</protein>